<reference evidence="2" key="2">
    <citation type="submission" date="2020-09" db="EMBL/GenBank/DDBJ databases">
        <authorList>
            <person name="Sun Q."/>
            <person name="Ohkuma M."/>
        </authorList>
    </citation>
    <scope>NUCLEOTIDE SEQUENCE</scope>
    <source>
        <strain evidence="2">JCM 3086</strain>
    </source>
</reference>
<evidence type="ECO:0000313" key="2">
    <source>
        <dbReference type="EMBL" id="GGJ12975.1"/>
    </source>
</evidence>
<comment type="caution">
    <text evidence="2">The sequence shown here is derived from an EMBL/GenBank/DDBJ whole genome shotgun (WGS) entry which is preliminary data.</text>
</comment>
<proteinExistence type="predicted"/>
<keyword evidence="1" id="KW-0812">Transmembrane</keyword>
<dbReference type="RefSeq" id="WP_189311120.1">
    <property type="nucleotide sequence ID" value="NZ_BMQA01000006.1"/>
</dbReference>
<dbReference type="Proteomes" id="UP000657574">
    <property type="component" value="Unassembled WGS sequence"/>
</dbReference>
<feature type="transmembrane region" description="Helical" evidence="1">
    <location>
        <begin position="30"/>
        <end position="52"/>
    </location>
</feature>
<keyword evidence="1" id="KW-0472">Membrane</keyword>
<organism evidence="2 3">
    <name type="scientific">Streptomyces brasiliensis</name>
    <dbReference type="NCBI Taxonomy" id="1954"/>
    <lineage>
        <taxon>Bacteria</taxon>
        <taxon>Bacillati</taxon>
        <taxon>Actinomycetota</taxon>
        <taxon>Actinomycetes</taxon>
        <taxon>Kitasatosporales</taxon>
        <taxon>Streptomycetaceae</taxon>
        <taxon>Streptomyces</taxon>
    </lineage>
</organism>
<feature type="transmembrane region" description="Helical" evidence="1">
    <location>
        <begin position="129"/>
        <end position="150"/>
    </location>
</feature>
<feature type="transmembrane region" description="Helical" evidence="1">
    <location>
        <begin position="90"/>
        <end position="109"/>
    </location>
</feature>
<accession>A0A917KIQ7</accession>
<evidence type="ECO:0008006" key="4">
    <source>
        <dbReference type="Google" id="ProtNLM"/>
    </source>
</evidence>
<keyword evidence="1" id="KW-1133">Transmembrane helix</keyword>
<sequence length="167" mass="17639">MDGARGVPVRDSILGRLGRIVREPFTADTWRRVACAVLALPMGVACVPLALLGAPTGRWQRALLRRFLGAELPPGGSRSGLAHALSATPLNLVCAAVTLYGWSIVPMNLGWPLRAGSDHSHAWGGPTFAGAWAFHAGFGGIGFLLLMPWLGRALAALQLRVARSLLS</sequence>
<reference evidence="2" key="1">
    <citation type="journal article" date="2014" name="Int. J. Syst. Evol. Microbiol.">
        <title>Complete genome sequence of Corynebacterium casei LMG S-19264T (=DSM 44701T), isolated from a smear-ripened cheese.</title>
        <authorList>
            <consortium name="US DOE Joint Genome Institute (JGI-PGF)"/>
            <person name="Walter F."/>
            <person name="Albersmeier A."/>
            <person name="Kalinowski J."/>
            <person name="Ruckert C."/>
        </authorList>
    </citation>
    <scope>NUCLEOTIDE SEQUENCE</scope>
    <source>
        <strain evidence="2">JCM 3086</strain>
    </source>
</reference>
<evidence type="ECO:0000313" key="3">
    <source>
        <dbReference type="Proteomes" id="UP000657574"/>
    </source>
</evidence>
<name>A0A917KIQ7_9ACTN</name>
<dbReference type="EMBL" id="BMQA01000006">
    <property type="protein sequence ID" value="GGJ12975.1"/>
    <property type="molecule type" value="Genomic_DNA"/>
</dbReference>
<evidence type="ECO:0000256" key="1">
    <source>
        <dbReference type="SAM" id="Phobius"/>
    </source>
</evidence>
<gene>
    <name evidence="2" type="ORF">GCM10010121_024180</name>
</gene>
<dbReference type="AlphaFoldDB" id="A0A917KIQ7"/>
<keyword evidence="3" id="KW-1185">Reference proteome</keyword>
<protein>
    <recommendedName>
        <fullName evidence="4">Sensor domain-containing protein</fullName>
    </recommendedName>
</protein>